<dbReference type="GO" id="GO:0003677">
    <property type="term" value="F:DNA binding"/>
    <property type="evidence" value="ECO:0007669"/>
    <property type="project" value="InterPro"/>
</dbReference>
<reference evidence="1" key="1">
    <citation type="journal article" date="2020" name="Nature">
        <title>Giant virus diversity and host interactions through global metagenomics.</title>
        <authorList>
            <person name="Schulz F."/>
            <person name="Roux S."/>
            <person name="Paez-Espino D."/>
            <person name="Jungbluth S."/>
            <person name="Walsh D.A."/>
            <person name="Denef V.J."/>
            <person name="McMahon K.D."/>
            <person name="Konstantinidis K.T."/>
            <person name="Eloe-Fadrosh E.A."/>
            <person name="Kyrpides N.C."/>
            <person name="Woyke T."/>
        </authorList>
    </citation>
    <scope>NUCLEOTIDE SEQUENCE</scope>
    <source>
        <strain evidence="1">GVMAG-M-3300023184-101</strain>
    </source>
</reference>
<dbReference type="EMBL" id="MN739953">
    <property type="protein sequence ID" value="QHT79739.1"/>
    <property type="molecule type" value="Genomic_DNA"/>
</dbReference>
<dbReference type="Pfam" id="PF19060">
    <property type="entry name" value="DVNP"/>
    <property type="match status" value="1"/>
</dbReference>
<dbReference type="AlphaFoldDB" id="A0A6C0HGY1"/>
<name>A0A6C0HGY1_9ZZZZ</name>
<dbReference type="InterPro" id="IPR043928">
    <property type="entry name" value="DNVP"/>
</dbReference>
<accession>A0A6C0HGY1</accession>
<proteinExistence type="predicted"/>
<organism evidence="1">
    <name type="scientific">viral metagenome</name>
    <dbReference type="NCBI Taxonomy" id="1070528"/>
    <lineage>
        <taxon>unclassified sequences</taxon>
        <taxon>metagenomes</taxon>
        <taxon>organismal metagenomes</taxon>
    </lineage>
</organism>
<dbReference type="GO" id="GO:0051276">
    <property type="term" value="P:chromosome organization"/>
    <property type="evidence" value="ECO:0007669"/>
    <property type="project" value="InterPro"/>
</dbReference>
<sequence length="96" mass="11018">MVKKCMKAADGYYHMHGKKFEMLEGSRAQVQHGTAYKTPGGLTKDKLFMNKHGHIVSKKKHLTAKKERRLEKAGYFTKKGKFGFVKRTGHGTRKHK</sequence>
<protein>
    <submittedName>
        <fullName evidence="1">Uncharacterized protein</fullName>
    </submittedName>
</protein>
<evidence type="ECO:0000313" key="1">
    <source>
        <dbReference type="EMBL" id="QHT79739.1"/>
    </source>
</evidence>